<dbReference type="GO" id="GO:0005737">
    <property type="term" value="C:cytoplasm"/>
    <property type="evidence" value="ECO:0007669"/>
    <property type="project" value="UniProtKB-ARBA"/>
</dbReference>
<dbReference type="GO" id="GO:0012505">
    <property type="term" value="C:endomembrane system"/>
    <property type="evidence" value="ECO:0007669"/>
    <property type="project" value="UniProtKB-ARBA"/>
</dbReference>
<protein>
    <recommendedName>
        <fullName evidence="4">Thioredoxin domain-containing protein</fullName>
    </recommendedName>
</protein>
<dbReference type="PANTHER" id="PTHR45672">
    <property type="entry name" value="PROTEIN DISULFIDE-ISOMERASE C17H9.14C-RELATED"/>
    <property type="match status" value="1"/>
</dbReference>
<dbReference type="Proteomes" id="UP001530377">
    <property type="component" value="Unassembled WGS sequence"/>
</dbReference>
<sequence>MHSFFLHPRFLLGVVILGTARERVSHAYAYTYEPPGRDPTSIDNARSSERSVVLTSDNFDELTEGKLVFIKFYSPYCPHCKTISAAWDELASYYRGPTDDGDDNDDMVKGNNKDILIGSIDCSDSPGGKDLCVRFEIVGLPTLLYGDASLGGIYLEEYGGEKTFEDMKSFAANALVPKCNPGRLDACPHDTRIEMETYMAMSYQALDDKIKGMEKDKEELKASFKDMFALLQRKYDEYVREKETQILMAKVNLRLIKEIIATKG</sequence>
<dbReference type="InterPro" id="IPR051063">
    <property type="entry name" value="PDI"/>
</dbReference>
<feature type="chain" id="PRO_5044831685" description="Thioredoxin domain-containing protein" evidence="3">
    <location>
        <begin position="21"/>
        <end position="264"/>
    </location>
</feature>
<dbReference type="PANTHER" id="PTHR45672:SF3">
    <property type="entry name" value="THIOREDOXIN DOMAIN-CONTAINING PROTEIN 5"/>
    <property type="match status" value="1"/>
</dbReference>
<evidence type="ECO:0000313" key="5">
    <source>
        <dbReference type="EMBL" id="KAL3816526.1"/>
    </source>
</evidence>
<dbReference type="SUPFAM" id="SSF52833">
    <property type="entry name" value="Thioredoxin-like"/>
    <property type="match status" value="1"/>
</dbReference>
<dbReference type="InterPro" id="IPR017937">
    <property type="entry name" value="Thioredoxin_CS"/>
</dbReference>
<keyword evidence="2 3" id="KW-0732">Signal</keyword>
<dbReference type="InterPro" id="IPR013766">
    <property type="entry name" value="Thioredoxin_domain"/>
</dbReference>
<feature type="signal peptide" evidence="3">
    <location>
        <begin position="1"/>
        <end position="20"/>
    </location>
</feature>
<evidence type="ECO:0000256" key="1">
    <source>
        <dbReference type="ARBA" id="ARBA00006347"/>
    </source>
</evidence>
<feature type="domain" description="Thioredoxin" evidence="4">
    <location>
        <begin position="27"/>
        <end position="176"/>
    </location>
</feature>
<evidence type="ECO:0000256" key="3">
    <source>
        <dbReference type="SAM" id="SignalP"/>
    </source>
</evidence>
<organism evidence="5 6">
    <name type="scientific">Cyclostephanos tholiformis</name>
    <dbReference type="NCBI Taxonomy" id="382380"/>
    <lineage>
        <taxon>Eukaryota</taxon>
        <taxon>Sar</taxon>
        <taxon>Stramenopiles</taxon>
        <taxon>Ochrophyta</taxon>
        <taxon>Bacillariophyta</taxon>
        <taxon>Coscinodiscophyceae</taxon>
        <taxon>Thalassiosirophycidae</taxon>
        <taxon>Stephanodiscales</taxon>
        <taxon>Stephanodiscaceae</taxon>
        <taxon>Cyclostephanos</taxon>
    </lineage>
</organism>
<dbReference type="PROSITE" id="PS51352">
    <property type="entry name" value="THIOREDOXIN_2"/>
    <property type="match status" value="1"/>
</dbReference>
<comment type="similarity">
    <text evidence="1">Belongs to the protein disulfide isomerase family.</text>
</comment>
<gene>
    <name evidence="5" type="ORF">ACHAXA_001919</name>
</gene>
<name>A0ABD3RWD1_9STRA</name>
<dbReference type="InterPro" id="IPR036249">
    <property type="entry name" value="Thioredoxin-like_sf"/>
</dbReference>
<dbReference type="PROSITE" id="PS00194">
    <property type="entry name" value="THIOREDOXIN_1"/>
    <property type="match status" value="1"/>
</dbReference>
<evidence type="ECO:0000313" key="6">
    <source>
        <dbReference type="Proteomes" id="UP001530377"/>
    </source>
</evidence>
<keyword evidence="6" id="KW-1185">Reference proteome</keyword>
<reference evidence="5 6" key="1">
    <citation type="submission" date="2024-10" db="EMBL/GenBank/DDBJ databases">
        <title>Updated reference genomes for cyclostephanoid diatoms.</title>
        <authorList>
            <person name="Roberts W.R."/>
            <person name="Alverson A.J."/>
        </authorList>
    </citation>
    <scope>NUCLEOTIDE SEQUENCE [LARGE SCALE GENOMIC DNA]</scope>
    <source>
        <strain evidence="5 6">AJA228-03</strain>
    </source>
</reference>
<dbReference type="Gene3D" id="3.40.30.10">
    <property type="entry name" value="Glutaredoxin"/>
    <property type="match status" value="1"/>
</dbReference>
<evidence type="ECO:0000256" key="2">
    <source>
        <dbReference type="ARBA" id="ARBA00022729"/>
    </source>
</evidence>
<evidence type="ECO:0000259" key="4">
    <source>
        <dbReference type="PROSITE" id="PS51352"/>
    </source>
</evidence>
<dbReference type="Pfam" id="PF00085">
    <property type="entry name" value="Thioredoxin"/>
    <property type="match status" value="1"/>
</dbReference>
<comment type="caution">
    <text evidence="5">The sequence shown here is derived from an EMBL/GenBank/DDBJ whole genome shotgun (WGS) entry which is preliminary data.</text>
</comment>
<accession>A0ABD3RWD1</accession>
<dbReference type="CDD" id="cd02961">
    <property type="entry name" value="PDI_a_family"/>
    <property type="match status" value="1"/>
</dbReference>
<dbReference type="AlphaFoldDB" id="A0ABD3RWD1"/>
<dbReference type="EMBL" id="JALLPB020000144">
    <property type="protein sequence ID" value="KAL3816526.1"/>
    <property type="molecule type" value="Genomic_DNA"/>
</dbReference>
<proteinExistence type="inferred from homology"/>